<keyword evidence="2" id="KW-1185">Reference proteome</keyword>
<accession>A0A0U5J7G0</accession>
<dbReference type="KEGG" id="pnl:PNK_0033"/>
<dbReference type="Proteomes" id="UP000069902">
    <property type="component" value="Chromosome cPNK"/>
</dbReference>
<protein>
    <submittedName>
        <fullName evidence="1">Uncharacterized protein</fullName>
    </submittedName>
</protein>
<gene>
    <name evidence="1" type="ORF">PNK_0033</name>
</gene>
<dbReference type="AlphaFoldDB" id="A0A0U5J7G0"/>
<dbReference type="RefSeq" id="WP_059059519.1">
    <property type="nucleotide sequence ID" value="NZ_LN879502.1"/>
</dbReference>
<name>A0A0U5J7G0_9BACT</name>
<sequence length="514" mass="58105">MEPTQTSNNQVVLRLIGNKIGEQYVGESKEPTLWGQISHYLPKRETTGKLIGKTVLQKHGQEWGDQTFEFAVSKFFEPQPGASIWDYFYQIPQPKVADVAKLTIAQTVVPMMSLLAGIGGQLPLPLVTSLVGIVYDKVMYNPLEAQQLVKLELNELFTIDPETRGLRDAFGRLLTEKDTRDVLAATAKYHLVAKLLQMCQEIDKKYDALKIAVEESFDDVLTLDSLALSNPERQAENKLREDVHSYVEALMKSYYIKRGDEVLVFPSGILITEKQQKRILEAMAVLESLNLTYSKTELSKAIHLLGEQSIFPMKHLQGDELKEAALSKPMMPLRMPSVFQDEDKWKNYIVRAEDGVYFLAEECNEKPAGLVISNNEMAFILADMAKIQAENDLKQLEELKVLLNEKEYEKLVDYLNVLPATQICSFLRLQLVENKEKTELLYLDGQKVEAGMKQKLLKTIITTPTLKDLAVRKKELTFLVQLFGSHVADASDCQITHGEGGFQVTIIEDYVPNA</sequence>
<reference evidence="2" key="1">
    <citation type="submission" date="2015-09" db="EMBL/GenBank/DDBJ databases">
        <authorList>
            <person name="Bertelli C."/>
        </authorList>
    </citation>
    <scope>NUCLEOTIDE SEQUENCE [LARGE SCALE GENOMIC DNA]</scope>
    <source>
        <strain evidence="2">KNic</strain>
    </source>
</reference>
<dbReference type="PATRIC" id="fig|389348.3.peg.38"/>
<organism evidence="1 2">
    <name type="scientific">Candidatus Protochlamydia naegleriophila</name>
    <dbReference type="NCBI Taxonomy" id="389348"/>
    <lineage>
        <taxon>Bacteria</taxon>
        <taxon>Pseudomonadati</taxon>
        <taxon>Chlamydiota</taxon>
        <taxon>Chlamydiia</taxon>
        <taxon>Parachlamydiales</taxon>
        <taxon>Parachlamydiaceae</taxon>
        <taxon>Candidatus Protochlamydia</taxon>
    </lineage>
</organism>
<dbReference type="EMBL" id="LN879502">
    <property type="protein sequence ID" value="CUI15672.1"/>
    <property type="molecule type" value="Genomic_DNA"/>
</dbReference>
<dbReference type="InParanoid" id="A0A0U5J7G0"/>
<proteinExistence type="predicted"/>
<evidence type="ECO:0000313" key="1">
    <source>
        <dbReference type="EMBL" id="CUI15672.1"/>
    </source>
</evidence>
<evidence type="ECO:0000313" key="2">
    <source>
        <dbReference type="Proteomes" id="UP000069902"/>
    </source>
</evidence>